<dbReference type="RefSeq" id="WP_356954196.1">
    <property type="nucleotide sequence ID" value="NZ_JBEYBD010000001.1"/>
</dbReference>
<evidence type="ECO:0000313" key="1">
    <source>
        <dbReference type="EMBL" id="MEU1954032.1"/>
    </source>
</evidence>
<evidence type="ECO:0000313" key="2">
    <source>
        <dbReference type="Proteomes" id="UP001550628"/>
    </source>
</evidence>
<comment type="caution">
    <text evidence="1">The sequence shown here is derived from an EMBL/GenBank/DDBJ whole genome shotgun (WGS) entry which is preliminary data.</text>
</comment>
<dbReference type="Proteomes" id="UP001550628">
    <property type="component" value="Unassembled WGS sequence"/>
</dbReference>
<dbReference type="EMBL" id="JBEYBF010000013">
    <property type="protein sequence ID" value="MEU1954032.1"/>
    <property type="molecule type" value="Genomic_DNA"/>
</dbReference>
<name>A0ABV2WT18_9NOCA</name>
<protein>
    <recommendedName>
        <fullName evidence="3">Haem-binding uptake Tiki superfamily ChaN domain-containing protein</fullName>
    </recommendedName>
</protein>
<reference evidence="1 2" key="1">
    <citation type="submission" date="2024-06" db="EMBL/GenBank/DDBJ databases">
        <title>The Natural Products Discovery Center: Release of the First 8490 Sequenced Strains for Exploring Actinobacteria Biosynthetic Diversity.</title>
        <authorList>
            <person name="Kalkreuter E."/>
            <person name="Kautsar S.A."/>
            <person name="Yang D."/>
            <person name="Bader C.D."/>
            <person name="Teijaro C.N."/>
            <person name="Fluegel L."/>
            <person name="Davis C.M."/>
            <person name="Simpson J.R."/>
            <person name="Lauterbach L."/>
            <person name="Steele A.D."/>
            <person name="Gui C."/>
            <person name="Meng S."/>
            <person name="Li G."/>
            <person name="Viehrig K."/>
            <person name="Ye F."/>
            <person name="Su P."/>
            <person name="Kiefer A.F."/>
            <person name="Nichols A."/>
            <person name="Cepeda A.J."/>
            <person name="Yan W."/>
            <person name="Fan B."/>
            <person name="Jiang Y."/>
            <person name="Adhikari A."/>
            <person name="Zheng C.-J."/>
            <person name="Schuster L."/>
            <person name="Cowan T.M."/>
            <person name="Smanski M.J."/>
            <person name="Chevrette M.G."/>
            <person name="De Carvalho L.P.S."/>
            <person name="Shen B."/>
        </authorList>
    </citation>
    <scope>NUCLEOTIDE SEQUENCE [LARGE SCALE GENOMIC DNA]</scope>
    <source>
        <strain evidence="1 2">NPDC019708</strain>
    </source>
</reference>
<organism evidence="1 2">
    <name type="scientific">Nocardia rhamnosiphila</name>
    <dbReference type="NCBI Taxonomy" id="426716"/>
    <lineage>
        <taxon>Bacteria</taxon>
        <taxon>Bacillati</taxon>
        <taxon>Actinomycetota</taxon>
        <taxon>Actinomycetes</taxon>
        <taxon>Mycobacteriales</taxon>
        <taxon>Nocardiaceae</taxon>
        <taxon>Nocardia</taxon>
    </lineage>
</organism>
<proteinExistence type="predicted"/>
<keyword evidence="2" id="KW-1185">Reference proteome</keyword>
<sequence>MADRTPVDWNAVVGDNRVVLLGEDHENTPIRDFLAGQARAMREAGITHYGIEAPANPAFDELNAGRYVDLTGVKLGPLGYPRYEQAIRAMRAEGITIVPLDLDHSLPLAAGARDRHMADTITAIVSKDPNAKVAELLGDFHTTDMHQDGWPRAGAILQAGPHSTTTVGFTGGTDTYGILAHAARKNDAGYETFLADLRDYHDAGGSFSPHSAAHIHLPQYGYPSNSSFGW</sequence>
<dbReference type="SUPFAM" id="SSF159501">
    <property type="entry name" value="EreA/ChaN-like"/>
    <property type="match status" value="1"/>
</dbReference>
<accession>A0ABV2WT18</accession>
<gene>
    <name evidence="1" type="ORF">ABZ510_19475</name>
</gene>
<evidence type="ECO:0008006" key="3">
    <source>
        <dbReference type="Google" id="ProtNLM"/>
    </source>
</evidence>